<keyword evidence="1" id="KW-0812">Transmembrane</keyword>
<evidence type="ECO:0000256" key="1">
    <source>
        <dbReference type="SAM" id="Phobius"/>
    </source>
</evidence>
<dbReference type="InterPro" id="IPR052913">
    <property type="entry name" value="Glycopeptide_resist_protein"/>
</dbReference>
<feature type="transmembrane region" description="Helical" evidence="1">
    <location>
        <begin position="17"/>
        <end position="39"/>
    </location>
</feature>
<dbReference type="PANTHER" id="PTHR35788:SF1">
    <property type="entry name" value="EXPORTED PROTEIN"/>
    <property type="match status" value="1"/>
</dbReference>
<keyword evidence="4" id="KW-1185">Reference proteome</keyword>
<dbReference type="EMBL" id="MPDM01000002">
    <property type="protein sequence ID" value="OKL50242.1"/>
    <property type="molecule type" value="Genomic_DNA"/>
</dbReference>
<keyword evidence="1" id="KW-1133">Transmembrane helix</keyword>
<evidence type="ECO:0000259" key="2">
    <source>
        <dbReference type="Pfam" id="PF12229"/>
    </source>
</evidence>
<evidence type="ECO:0000313" key="4">
    <source>
        <dbReference type="Proteomes" id="UP000186465"/>
    </source>
</evidence>
<sequence>MSEAEKQPFFTPQRRRIAIVTGVVIAVLLGTFVVLQAIVADKVPAGTTVLGKDISHLSSTEATTVIEQAFQASLTQPITVQAEDQSAQVTAQELGIELDAQELVSSLTGFTLNPARLWHNFFGGQAVELSPKMAPQARDDAMRKLSAELDREPTNAAVNFADTTANVTPSSPGITVQVEGTSDAVVRAWSMGAATVEAVYESVTPEVATAQAEEAAETARKLVEAPLTFEAADQSGSLEGKEIAAVTTFDVENGALKMNTDWEKLAAVLGSKVAQWAQPAKDAKIYIKDSKPVIEPSAQGVGVVGDKLAAAVEAALASPERTATLELSVTKPALTTEQANQLGIKEIVSEFSTPHNSNRDRNANLALGMKNISNVLIKPGEEFSLEKALGPVTAEAGFRSSGVLVQGRHEQALGGGLSQVCVTTLNAAFFAGYDITEHKPHSRYFNRYPMGRECTLWTGVHDLKFTNNTPYGMMFQGWLSGGRVHVRVWSTKYWNVETTTSGKMGITPAKVVHNPNANCHAYPPGNAGFSVRVTRKTTHGDKTGKPINWSWRYQPDNGVVCDKDKLEKPEG</sequence>
<accession>A0A1Q5PS34</accession>
<proteinExistence type="predicted"/>
<gene>
    <name evidence="3" type="ORF">BM477_02295</name>
</gene>
<dbReference type="Pfam" id="PF04294">
    <property type="entry name" value="VanW"/>
    <property type="match status" value="1"/>
</dbReference>
<dbReference type="OrthoDB" id="9813301at2"/>
<dbReference type="RefSeq" id="WP_075361067.1">
    <property type="nucleotide sequence ID" value="NZ_MPDM01000002.1"/>
</dbReference>
<feature type="domain" description="YoaR-like putative peptidoglycan binding" evidence="2">
    <location>
        <begin position="251"/>
        <end position="318"/>
    </location>
</feature>
<dbReference type="AlphaFoldDB" id="A0A1Q5PS34"/>
<name>A0A1Q5PS34_9ACTO</name>
<reference evidence="4" key="1">
    <citation type="submission" date="2016-11" db="EMBL/GenBank/DDBJ databases">
        <title>Actinomyces gypaetusis sp. nov. isolated from Gypaetus barbatus in Qinghai Tibet Plateau China.</title>
        <authorList>
            <person name="Meng X."/>
        </authorList>
    </citation>
    <scope>NUCLEOTIDE SEQUENCE [LARGE SCALE GENOMIC DNA]</scope>
    <source>
        <strain evidence="4">DSM 15383</strain>
    </source>
</reference>
<keyword evidence="1" id="KW-0472">Membrane</keyword>
<dbReference type="PANTHER" id="PTHR35788">
    <property type="entry name" value="EXPORTED PROTEIN-RELATED"/>
    <property type="match status" value="1"/>
</dbReference>
<dbReference type="Pfam" id="PF12229">
    <property type="entry name" value="PG_binding_4"/>
    <property type="match status" value="2"/>
</dbReference>
<dbReference type="InterPro" id="IPR022029">
    <property type="entry name" value="YoaR-like_PG-bd"/>
</dbReference>
<organism evidence="3 4">
    <name type="scientific">Boudabousia marimammalium</name>
    <dbReference type="NCBI Taxonomy" id="156892"/>
    <lineage>
        <taxon>Bacteria</taxon>
        <taxon>Bacillati</taxon>
        <taxon>Actinomycetota</taxon>
        <taxon>Actinomycetes</taxon>
        <taxon>Actinomycetales</taxon>
        <taxon>Actinomycetaceae</taxon>
        <taxon>Boudabousia</taxon>
    </lineage>
</organism>
<dbReference type="InterPro" id="IPR007391">
    <property type="entry name" value="Vancomycin_resist_VanW"/>
</dbReference>
<dbReference type="Proteomes" id="UP000186465">
    <property type="component" value="Unassembled WGS sequence"/>
</dbReference>
<protein>
    <recommendedName>
        <fullName evidence="2">YoaR-like putative peptidoglycan binding domain-containing protein</fullName>
    </recommendedName>
</protein>
<dbReference type="STRING" id="156892.BM477_02295"/>
<comment type="caution">
    <text evidence="3">The sequence shown here is derived from an EMBL/GenBank/DDBJ whole genome shotgun (WGS) entry which is preliminary data.</text>
</comment>
<feature type="domain" description="YoaR-like putative peptidoglycan binding" evidence="2">
    <location>
        <begin position="88"/>
        <end position="189"/>
    </location>
</feature>
<evidence type="ECO:0000313" key="3">
    <source>
        <dbReference type="EMBL" id="OKL50242.1"/>
    </source>
</evidence>